<feature type="compositionally biased region" description="Acidic residues" evidence="7">
    <location>
        <begin position="1132"/>
        <end position="1144"/>
    </location>
</feature>
<evidence type="ECO:0008006" key="12">
    <source>
        <dbReference type="Google" id="ProtNLM"/>
    </source>
</evidence>
<feature type="coiled-coil region" evidence="6">
    <location>
        <begin position="85"/>
        <end position="139"/>
    </location>
</feature>
<feature type="domain" description="CFAP74 fourth Ig-like" evidence="10">
    <location>
        <begin position="964"/>
        <end position="1058"/>
    </location>
</feature>
<evidence type="ECO:0000256" key="1">
    <source>
        <dbReference type="ARBA" id="ARBA00004138"/>
    </source>
</evidence>
<evidence type="ECO:0000256" key="2">
    <source>
        <dbReference type="ARBA" id="ARBA00004496"/>
    </source>
</evidence>
<reference evidence="11" key="1">
    <citation type="submission" date="2021-01" db="EMBL/GenBank/DDBJ databases">
        <authorList>
            <person name="Corre E."/>
            <person name="Pelletier E."/>
            <person name="Niang G."/>
            <person name="Scheremetjew M."/>
            <person name="Finn R."/>
            <person name="Kale V."/>
            <person name="Holt S."/>
            <person name="Cochrane G."/>
            <person name="Meng A."/>
            <person name="Brown T."/>
            <person name="Cohen L."/>
        </authorList>
    </citation>
    <scope>NUCLEOTIDE SEQUENCE</scope>
    <source>
        <strain evidence="11">CCMP1320</strain>
    </source>
</reference>
<feature type="compositionally biased region" description="Basic residues" evidence="7">
    <location>
        <begin position="1176"/>
        <end position="1186"/>
    </location>
</feature>
<feature type="compositionally biased region" description="Polar residues" evidence="7">
    <location>
        <begin position="1795"/>
        <end position="1806"/>
    </location>
</feature>
<dbReference type="Pfam" id="PF22544">
    <property type="entry name" value="HYDIN_VesB_CFA65-like_Ig"/>
    <property type="match status" value="1"/>
</dbReference>
<feature type="compositionally biased region" description="Low complexity" evidence="7">
    <location>
        <begin position="1579"/>
        <end position="1613"/>
    </location>
</feature>
<dbReference type="Pfam" id="PF24778">
    <property type="entry name" value="Ig-CFAP74_3rd"/>
    <property type="match status" value="1"/>
</dbReference>
<dbReference type="Pfam" id="PF24798">
    <property type="entry name" value="Ig-CFAP74_4th"/>
    <property type="match status" value="1"/>
</dbReference>
<evidence type="ECO:0000313" key="11">
    <source>
        <dbReference type="EMBL" id="CAE0501246.1"/>
    </source>
</evidence>
<dbReference type="PANTHER" id="PTHR22538">
    <property type="entry name" value="CILIA- AND FLAGELLA-ASSOCIATED PROTEIN 74"/>
    <property type="match status" value="1"/>
</dbReference>
<dbReference type="EMBL" id="HBIP01027019">
    <property type="protein sequence ID" value="CAE0501246.1"/>
    <property type="molecule type" value="Transcribed_RNA"/>
</dbReference>
<keyword evidence="3" id="KW-0963">Cytoplasm</keyword>
<organism evidence="11">
    <name type="scientific">Dunaliella tertiolecta</name>
    <name type="common">Green alga</name>
    <dbReference type="NCBI Taxonomy" id="3047"/>
    <lineage>
        <taxon>Eukaryota</taxon>
        <taxon>Viridiplantae</taxon>
        <taxon>Chlorophyta</taxon>
        <taxon>core chlorophytes</taxon>
        <taxon>Chlorophyceae</taxon>
        <taxon>CS clade</taxon>
        <taxon>Chlamydomonadales</taxon>
        <taxon>Dunaliellaceae</taxon>
        <taxon>Dunaliella</taxon>
    </lineage>
</organism>
<evidence type="ECO:0000259" key="8">
    <source>
        <dbReference type="Pfam" id="PF22544"/>
    </source>
</evidence>
<dbReference type="InterPro" id="IPR053879">
    <property type="entry name" value="HYDIN_VesB_CFA65-like_Ig"/>
</dbReference>
<feature type="domain" description="CFAP74 third Ig-like" evidence="9">
    <location>
        <begin position="843"/>
        <end position="958"/>
    </location>
</feature>
<feature type="domain" description="HYDIN/VesB/CFA65-like Ig-like" evidence="8">
    <location>
        <begin position="1320"/>
        <end position="1407"/>
    </location>
</feature>
<evidence type="ECO:0000256" key="7">
    <source>
        <dbReference type="SAM" id="MobiDB-lite"/>
    </source>
</evidence>
<feature type="coiled-coil region" evidence="6">
    <location>
        <begin position="172"/>
        <end position="206"/>
    </location>
</feature>
<dbReference type="InterPro" id="IPR013783">
    <property type="entry name" value="Ig-like_fold"/>
</dbReference>
<accession>A0A7S3R399</accession>
<keyword evidence="6" id="KW-0175">Coiled coil</keyword>
<dbReference type="Pfam" id="PF24771">
    <property type="entry name" value="Ig_CFAP74_1st"/>
    <property type="match status" value="1"/>
</dbReference>
<feature type="region of interest" description="Disordered" evidence="7">
    <location>
        <begin position="40"/>
        <end position="71"/>
    </location>
</feature>
<dbReference type="PANTHER" id="PTHR22538:SF0">
    <property type="entry name" value="CILIA- AND FLAGELLA-ASSOCIATED PROTEIN 74"/>
    <property type="match status" value="1"/>
</dbReference>
<feature type="region of interest" description="Disordered" evidence="7">
    <location>
        <begin position="1579"/>
        <end position="1634"/>
    </location>
</feature>
<feature type="region of interest" description="Disordered" evidence="7">
    <location>
        <begin position="488"/>
        <end position="508"/>
    </location>
</feature>
<name>A0A7S3R399_DUNTE</name>
<evidence type="ECO:0000256" key="4">
    <source>
        <dbReference type="ARBA" id="ARBA00023069"/>
    </source>
</evidence>
<feature type="coiled-coil region" evidence="6">
    <location>
        <begin position="308"/>
        <end position="338"/>
    </location>
</feature>
<evidence type="ECO:0000259" key="9">
    <source>
        <dbReference type="Pfam" id="PF24778"/>
    </source>
</evidence>
<feature type="region of interest" description="Disordered" evidence="7">
    <location>
        <begin position="1767"/>
        <end position="1806"/>
    </location>
</feature>
<comment type="subcellular location">
    <subcellularLocation>
        <location evidence="1">Cell projection</location>
        <location evidence="1">Cilium</location>
    </subcellularLocation>
    <subcellularLocation>
        <location evidence="2">Cytoplasm</location>
    </subcellularLocation>
</comment>
<gene>
    <name evidence="11" type="ORF">DTER00134_LOCUS16319</name>
</gene>
<protein>
    <recommendedName>
        <fullName evidence="12">MSP domain-containing protein</fullName>
    </recommendedName>
</protein>
<proteinExistence type="predicted"/>
<dbReference type="InterPro" id="IPR056307">
    <property type="entry name" value="Ig-CFAP74_3rd"/>
</dbReference>
<feature type="compositionally biased region" description="Acidic residues" evidence="7">
    <location>
        <begin position="491"/>
        <end position="503"/>
    </location>
</feature>
<dbReference type="GO" id="GO:0005929">
    <property type="term" value="C:cilium"/>
    <property type="evidence" value="ECO:0007669"/>
    <property type="project" value="UniProtKB-SubCell"/>
</dbReference>
<dbReference type="InterPro" id="IPR056310">
    <property type="entry name" value="Ig-CFAP74_4th"/>
</dbReference>
<dbReference type="GO" id="GO:0005737">
    <property type="term" value="C:cytoplasm"/>
    <property type="evidence" value="ECO:0007669"/>
    <property type="project" value="UniProtKB-SubCell"/>
</dbReference>
<feature type="region of interest" description="Disordered" evidence="7">
    <location>
        <begin position="1256"/>
        <end position="1283"/>
    </location>
</feature>
<keyword evidence="4" id="KW-0969">Cilium</keyword>
<evidence type="ECO:0000259" key="10">
    <source>
        <dbReference type="Pfam" id="PF24798"/>
    </source>
</evidence>
<keyword evidence="5" id="KW-0966">Cell projection</keyword>
<evidence type="ECO:0000256" key="6">
    <source>
        <dbReference type="SAM" id="Coils"/>
    </source>
</evidence>
<sequence>MRRRGGPTAEEEYLESLWTFEDEYAGSAAQVPILAKSQVFQRSAQQDVHKDEGSGTGALSTLRPQPKVPDVVPMWQTCQGDKPAMRDAEELRREFDDVIHNLEQRRDDFEAATLEATKARALESKIEEEIRSLRDEEDTLLVKQPPATERMLKVRQWVAGCEAALAEQREMVEARELEVEAAAARLRAAEAELDFLADARQALDMTLASEADARRDVAQALAAREERAAKGYVAKLEREADRLDQLAVTQQRLKESQIQAAREAAEKAQQWLKKGMERVRRNMVKGREVVAAQNEARRMAVIGLKDNLARVREEVAHKAALYRQLQKQKQEVQDKEFQDLIERGLNPYEIHRKKDMEAQVTRQRAALQERIVARKMIIAEQLAKEEAAHQRELQVREAERQAAIQFQREMGRAASEAKTDEYMKNTTVNHSVLLDPTGRMPIDPSQAVVAKTNTFGSGRSTQALLDRMTQKHPDIKAKDLLVPVKYRSVEETDSDEETSDESLDNGRVKPAMTERSGYTTATGFTQQSASQFHASDQDGDLGVRDKIKSGDWKQLETRKLSKLERSMLEAAKTRHKEGIAAPKSMMGKDFGGDAFITTPAIVEFKDFDVGQTYTAKVIITNRSYAKNTFRVLEVPPEYGSVLEASYDLPGHLATGVSANVMLTFTPKANEDISTHVDMLAETGPFQIPVRCLTKKASLKTSTKAVNFGPGVILGESATRSFSLINEGALEVEFSITPVRHEQYMEPVEGKGQEASPSKPTLRIGQGVSQAGSEPLEALPFTIYQPHGTVPGYKQTTITVRFAPSAGITSHQRLRINYRVPGQKRLQVPSDIVDLEGMGRDVPVFLERSVIDFRCVMVDHTYREKLVVRNGANTAMKVSVPNRPDVADYFEFSPNFGFVQAGETFPITILFKPRTSILTQCARFLEEAEGGGSVLKVPMKVTVPDQKLPVTFTLLARVTTTDLIFTPAKLDFGPCVVGEATGVVVRIRNPSALPQAFGCTNLPAGIGVFPNHGFGYILPGEAIERIVTFQPPISGPQNLNLTARTLAGRTFNLPATAFGVQPTLRLSHNKIEFPATPVNDETSVSVVLYNTSGSPQAFEFGVPPDSGLKFHPHVGEVPAGSSLRIQIDYAPLPDEEPEEESEEEEQKLPSQPAKPGSKAQPPHHSPTPSSPPDKSNKPKLTKKKSKRVGGVPTIDEREEQERGSTPPKDGEGDDGVAQADQDSNAWYRWQQHSIPCFIRPPDYTPEASAIPSTTAKLAGTLQGSPGGGKSSEGTSPATAKGGAGRNKSVQALHLAVTTCAVQPDIILRSDLNWIEDKRCYELDFGPVPVGQRVTRSIELLNQGTEPAPLKALPLDHRELFAVVNAWRLLKPGGRFRSLLAFTPQHRASYLEMLTISSDRTRIRLALKGQGISPELRLEPATLTTTGLDLGDVYKNESAQATFSVINVCPFPLSFSMKFNGVPNHNLQNRPAFFCRPSEGTLAQGEKCEVTLVFRPSSQRPYFQDMLQVHVPNQHDQLVIPVKGRCWEEGLYVSGPEYPHPHDDPFMERQLATLAQDVLVTQQQQQQAAAAAASAASTGAAAGAGASKGGSKTPSKGGGPASASSPASAAAAMHGSGLGPPSQIEPVPPLGVVQMAPSPPPTRRLVMKLKGHLYLGETATMVFEVGSLRSSTNGASAGEFLLDEVPQVARAAGWSVDPQRVALGAGDKKPVTVRYAAPQDAHAGMAAFFGHAEAMELSVGATLKGCSPPPPTPEGRRVLLVFKVTLQPGTRAPGEALPPGVTPVPAEGEPPPLPSKGTGSTRLAGSRK</sequence>
<evidence type="ECO:0000256" key="5">
    <source>
        <dbReference type="ARBA" id="ARBA00023273"/>
    </source>
</evidence>
<dbReference type="Gene3D" id="2.60.40.10">
    <property type="entry name" value="Immunoglobulins"/>
    <property type="match status" value="7"/>
</dbReference>
<evidence type="ECO:0000256" key="3">
    <source>
        <dbReference type="ARBA" id="ARBA00022490"/>
    </source>
</evidence>
<feature type="region of interest" description="Disordered" evidence="7">
    <location>
        <begin position="1132"/>
        <end position="1217"/>
    </location>
</feature>